<protein>
    <recommendedName>
        <fullName evidence="4">DUF3923 family protein</fullName>
    </recommendedName>
</protein>
<organism evidence="2 3">
    <name type="scientific">Staphylococcus equorum</name>
    <dbReference type="NCBI Taxonomy" id="246432"/>
    <lineage>
        <taxon>Bacteria</taxon>
        <taxon>Bacillati</taxon>
        <taxon>Bacillota</taxon>
        <taxon>Bacilli</taxon>
        <taxon>Bacillales</taxon>
        <taxon>Staphylococcaceae</taxon>
        <taxon>Staphylococcus</taxon>
    </lineage>
</organism>
<feature type="transmembrane region" description="Helical" evidence="1">
    <location>
        <begin position="39"/>
        <end position="63"/>
    </location>
</feature>
<evidence type="ECO:0008006" key="4">
    <source>
        <dbReference type="Google" id="ProtNLM"/>
    </source>
</evidence>
<sequence length="71" mass="8513">MKLSWILWWVVTLFWLLMILGLALYSWSNGLFDANNKEVYSFFWLLIGLLVIPFIVQFTWLLINVSFKLVK</sequence>
<gene>
    <name evidence="2" type="ORF">M4L89_07480</name>
</gene>
<proteinExistence type="predicted"/>
<evidence type="ECO:0000313" key="3">
    <source>
        <dbReference type="Proteomes" id="UP001152422"/>
    </source>
</evidence>
<comment type="caution">
    <text evidence="2">The sequence shown here is derived from an EMBL/GenBank/DDBJ whole genome shotgun (WGS) entry which is preliminary data.</text>
</comment>
<dbReference type="Proteomes" id="UP001152422">
    <property type="component" value="Unassembled WGS sequence"/>
</dbReference>
<accession>A0A9X4L3D2</accession>
<keyword evidence="1" id="KW-1133">Transmembrane helix</keyword>
<reference evidence="2" key="1">
    <citation type="submission" date="2022-05" db="EMBL/GenBank/DDBJ databases">
        <title>Comparative genomics of Staphylococcus equorum isolates.</title>
        <authorList>
            <person name="Luelf R.H."/>
        </authorList>
    </citation>
    <scope>NUCLEOTIDE SEQUENCE</scope>
    <source>
        <strain evidence="2">TMW 2.2497</strain>
    </source>
</reference>
<dbReference type="RefSeq" id="WP_277583181.1">
    <property type="nucleotide sequence ID" value="NZ_JAMBPY010000003.1"/>
</dbReference>
<keyword evidence="3" id="KW-1185">Reference proteome</keyword>
<evidence type="ECO:0000313" key="2">
    <source>
        <dbReference type="EMBL" id="MDG0846066.1"/>
    </source>
</evidence>
<dbReference type="AlphaFoldDB" id="A0A9X4L3D2"/>
<dbReference type="EMBL" id="JAMBQA010000003">
    <property type="protein sequence ID" value="MDG0846066.1"/>
    <property type="molecule type" value="Genomic_DNA"/>
</dbReference>
<feature type="transmembrane region" description="Helical" evidence="1">
    <location>
        <begin position="6"/>
        <end position="27"/>
    </location>
</feature>
<keyword evidence="1" id="KW-0812">Transmembrane</keyword>
<keyword evidence="1" id="KW-0472">Membrane</keyword>
<evidence type="ECO:0000256" key="1">
    <source>
        <dbReference type="SAM" id="Phobius"/>
    </source>
</evidence>
<name>A0A9X4L3D2_9STAP</name>